<dbReference type="Proteomes" id="UP001212981">
    <property type="component" value="Unassembled WGS sequence"/>
</dbReference>
<comment type="caution">
    <text evidence="1">The sequence shown here is derived from an EMBL/GenBank/DDBJ whole genome shotgun (WGS) entry which is preliminary data.</text>
</comment>
<sequence>MNNTVLVCLSPSPSNIEVIQSAYQSLHKNDKLIAIYVSNQGQKLKESEQQQLDKNMELANA</sequence>
<evidence type="ECO:0008006" key="3">
    <source>
        <dbReference type="Google" id="ProtNLM"/>
    </source>
</evidence>
<evidence type="ECO:0000313" key="1">
    <source>
        <dbReference type="EMBL" id="MDB7982278.1"/>
    </source>
</evidence>
<protein>
    <recommendedName>
        <fullName evidence="3">Universal stress protein</fullName>
    </recommendedName>
</protein>
<evidence type="ECO:0000313" key="2">
    <source>
        <dbReference type="Proteomes" id="UP001212981"/>
    </source>
</evidence>
<organism evidence="1 2">
    <name type="scientific">Faecalicoccus pleomorphus</name>
    <dbReference type="NCBI Taxonomy" id="1323"/>
    <lineage>
        <taxon>Bacteria</taxon>
        <taxon>Bacillati</taxon>
        <taxon>Bacillota</taxon>
        <taxon>Erysipelotrichia</taxon>
        <taxon>Erysipelotrichales</taxon>
        <taxon>Erysipelotrichaceae</taxon>
        <taxon>Faecalicoccus</taxon>
    </lineage>
</organism>
<reference evidence="1" key="1">
    <citation type="submission" date="2023-01" db="EMBL/GenBank/DDBJ databases">
        <title>Human gut microbiome strain richness.</title>
        <authorList>
            <person name="Chen-Liaw A."/>
        </authorList>
    </citation>
    <scope>NUCLEOTIDE SEQUENCE</scope>
    <source>
        <strain evidence="1">D8_m1001271B151109d0_201107</strain>
    </source>
</reference>
<gene>
    <name evidence="1" type="ORF">PND82_05545</name>
</gene>
<proteinExistence type="predicted"/>
<dbReference type="AlphaFoldDB" id="A0AAW6CPH5"/>
<dbReference type="RefSeq" id="WP_272001842.1">
    <property type="nucleotide sequence ID" value="NZ_JAQLXO010000007.1"/>
</dbReference>
<accession>A0AAW6CPH5</accession>
<dbReference type="EMBL" id="JAQLXO010000007">
    <property type="protein sequence ID" value="MDB7982278.1"/>
    <property type="molecule type" value="Genomic_DNA"/>
</dbReference>
<name>A0AAW6CPH5_9FIRM</name>